<evidence type="ECO:0000313" key="3">
    <source>
        <dbReference type="Proteomes" id="UP000076798"/>
    </source>
</evidence>
<evidence type="ECO:0000313" key="2">
    <source>
        <dbReference type="EMBL" id="KZT35724.1"/>
    </source>
</evidence>
<reference evidence="2 3" key="1">
    <citation type="journal article" date="2016" name="Mol. Biol. Evol.">
        <title>Comparative Genomics of Early-Diverging Mushroom-Forming Fungi Provides Insights into the Origins of Lignocellulose Decay Capabilities.</title>
        <authorList>
            <person name="Nagy L.G."/>
            <person name="Riley R."/>
            <person name="Tritt A."/>
            <person name="Adam C."/>
            <person name="Daum C."/>
            <person name="Floudas D."/>
            <person name="Sun H."/>
            <person name="Yadav J.S."/>
            <person name="Pangilinan J."/>
            <person name="Larsson K.H."/>
            <person name="Matsuura K."/>
            <person name="Barry K."/>
            <person name="Labutti K."/>
            <person name="Kuo R."/>
            <person name="Ohm R.A."/>
            <person name="Bhattacharya S.S."/>
            <person name="Shirouzu T."/>
            <person name="Yoshinaga Y."/>
            <person name="Martin F.M."/>
            <person name="Grigoriev I.V."/>
            <person name="Hibbett D.S."/>
        </authorList>
    </citation>
    <scope>NUCLEOTIDE SEQUENCE [LARGE SCALE GENOMIC DNA]</scope>
    <source>
        <strain evidence="2 3">HHB10207 ss-3</strain>
    </source>
</reference>
<dbReference type="EMBL" id="KV428130">
    <property type="protein sequence ID" value="KZT35724.1"/>
    <property type="molecule type" value="Genomic_DNA"/>
</dbReference>
<gene>
    <name evidence="2" type="ORF">SISSUDRAFT_135824</name>
</gene>
<protein>
    <submittedName>
        <fullName evidence="2">Uncharacterized protein</fullName>
    </submittedName>
</protein>
<keyword evidence="3" id="KW-1185">Reference proteome</keyword>
<accession>A0A166AVL6</accession>
<dbReference type="Proteomes" id="UP000076798">
    <property type="component" value="Unassembled WGS sequence"/>
</dbReference>
<name>A0A166AVL6_9AGAM</name>
<proteinExistence type="predicted"/>
<dbReference type="AlphaFoldDB" id="A0A166AVL6"/>
<feature type="compositionally biased region" description="Basic and acidic residues" evidence="1">
    <location>
        <begin position="7"/>
        <end position="28"/>
    </location>
</feature>
<organism evidence="2 3">
    <name type="scientific">Sistotremastrum suecicum HHB10207 ss-3</name>
    <dbReference type="NCBI Taxonomy" id="1314776"/>
    <lineage>
        <taxon>Eukaryota</taxon>
        <taxon>Fungi</taxon>
        <taxon>Dikarya</taxon>
        <taxon>Basidiomycota</taxon>
        <taxon>Agaricomycotina</taxon>
        <taxon>Agaricomycetes</taxon>
        <taxon>Sistotremastrales</taxon>
        <taxon>Sistotremastraceae</taxon>
        <taxon>Sistotremastrum</taxon>
    </lineage>
</organism>
<sequence>MSVNQHDTTRRAEASEEGPRRQSEPFSRERDYEDFFKIWDDHSRQTNADLLQEREWQAFRVLYQKLLDEEIPAEHLLMTRSTLVEHALVTIRRLNGYGRSGERSADETIRDIARYLHVGGRLGLSIFRQQLIPKLLSLSRAQQKILLSTVLRFFASEWIHAEENPTIRLLYDREIVASLDYLFSESIHGDDRDRTPTPLLKDLEYTSSLLLMCQRYGWRRLATLILRWILKDPRMNKRGERIGRRAAFLPRLIRRMRGMGFDFRFAPFERFMVARVACFASSLGPVPEVLKTFNSLGGTGENAGKVILESLRAAAVSQIYTLPFAVAH</sequence>
<evidence type="ECO:0000256" key="1">
    <source>
        <dbReference type="SAM" id="MobiDB-lite"/>
    </source>
</evidence>
<feature type="region of interest" description="Disordered" evidence="1">
    <location>
        <begin position="1"/>
        <end position="28"/>
    </location>
</feature>